<protein>
    <submittedName>
        <fullName evidence="1">Uncharacterized protein</fullName>
    </submittedName>
</protein>
<comment type="caution">
    <text evidence="1">The sequence shown here is derived from an EMBL/GenBank/DDBJ whole genome shotgun (WGS) entry which is preliminary data.</text>
</comment>
<sequence length="60" mass="6649">MKSDKTAYDTTRQLLPLAQRSLEGMRAEVVRSDPAGRFEVISILFIEISEAYSNTVSNAA</sequence>
<accession>A0AAD5M7U7</accession>
<name>A0AAD5M7U7_PARTN</name>
<proteinExistence type="predicted"/>
<gene>
    <name evidence="1" type="ORF">KIN20_010410</name>
</gene>
<dbReference type="Proteomes" id="UP001196413">
    <property type="component" value="Unassembled WGS sequence"/>
</dbReference>
<evidence type="ECO:0000313" key="2">
    <source>
        <dbReference type="Proteomes" id="UP001196413"/>
    </source>
</evidence>
<reference evidence="1" key="1">
    <citation type="submission" date="2021-06" db="EMBL/GenBank/DDBJ databases">
        <title>Parelaphostrongylus tenuis whole genome reference sequence.</title>
        <authorList>
            <person name="Garwood T.J."/>
            <person name="Larsen P.A."/>
            <person name="Fountain-Jones N.M."/>
            <person name="Garbe J.R."/>
            <person name="Macchietto M.G."/>
            <person name="Kania S.A."/>
            <person name="Gerhold R.W."/>
            <person name="Richards J.E."/>
            <person name="Wolf T.M."/>
        </authorList>
    </citation>
    <scope>NUCLEOTIDE SEQUENCE</scope>
    <source>
        <strain evidence="1">MNPRO001-30</strain>
        <tissue evidence="1">Meninges</tissue>
    </source>
</reference>
<evidence type="ECO:0000313" key="1">
    <source>
        <dbReference type="EMBL" id="KAJ1353715.1"/>
    </source>
</evidence>
<keyword evidence="2" id="KW-1185">Reference proteome</keyword>
<dbReference type="EMBL" id="JAHQIW010001822">
    <property type="protein sequence ID" value="KAJ1353715.1"/>
    <property type="molecule type" value="Genomic_DNA"/>
</dbReference>
<dbReference type="AlphaFoldDB" id="A0AAD5M7U7"/>
<organism evidence="1 2">
    <name type="scientific">Parelaphostrongylus tenuis</name>
    <name type="common">Meningeal worm</name>
    <dbReference type="NCBI Taxonomy" id="148309"/>
    <lineage>
        <taxon>Eukaryota</taxon>
        <taxon>Metazoa</taxon>
        <taxon>Ecdysozoa</taxon>
        <taxon>Nematoda</taxon>
        <taxon>Chromadorea</taxon>
        <taxon>Rhabditida</taxon>
        <taxon>Rhabditina</taxon>
        <taxon>Rhabditomorpha</taxon>
        <taxon>Strongyloidea</taxon>
        <taxon>Metastrongylidae</taxon>
        <taxon>Parelaphostrongylus</taxon>
    </lineage>
</organism>